<organism evidence="1 2">
    <name type="scientific">Aquicella lusitana</name>
    <dbReference type="NCBI Taxonomy" id="254246"/>
    <lineage>
        <taxon>Bacteria</taxon>
        <taxon>Pseudomonadati</taxon>
        <taxon>Pseudomonadota</taxon>
        <taxon>Gammaproteobacteria</taxon>
        <taxon>Legionellales</taxon>
        <taxon>Coxiellaceae</taxon>
        <taxon>Aquicella</taxon>
    </lineage>
</organism>
<protein>
    <submittedName>
        <fullName evidence="1">Uncharacterized protein</fullName>
    </submittedName>
</protein>
<sequence length="147" mass="17040">MPFWKKKKKSPEKSAVLSPHEMTVEQLCASPLVHEAAQNNYFEENLNFLQKFVDFKNNPNVSTWKSLQDVVEDKGFNLGQSQKNKMLEIGKMITNENAKSFLSSDENNSQLRQYQNLRDIVTSVQNMVKDSTKEYMESSKYKMGKHP</sequence>
<dbReference type="AlphaFoldDB" id="A0A370GF09"/>
<accession>A0A370GF09</accession>
<name>A0A370GF09_9COXI</name>
<dbReference type="RefSeq" id="WP_114835064.1">
    <property type="nucleotide sequence ID" value="NZ_LR699114.1"/>
</dbReference>
<reference evidence="1 2" key="1">
    <citation type="submission" date="2018-07" db="EMBL/GenBank/DDBJ databases">
        <title>Genomic Encyclopedia of Type Strains, Phase IV (KMG-IV): sequencing the most valuable type-strain genomes for metagenomic binning, comparative biology and taxonomic classification.</title>
        <authorList>
            <person name="Goeker M."/>
        </authorList>
    </citation>
    <scope>NUCLEOTIDE SEQUENCE [LARGE SCALE GENOMIC DNA]</scope>
    <source>
        <strain evidence="1 2">DSM 16500</strain>
    </source>
</reference>
<proteinExistence type="predicted"/>
<dbReference type="Proteomes" id="UP000254720">
    <property type="component" value="Unassembled WGS sequence"/>
</dbReference>
<comment type="caution">
    <text evidence="1">The sequence shown here is derived from an EMBL/GenBank/DDBJ whole genome shotgun (WGS) entry which is preliminary data.</text>
</comment>
<keyword evidence="2" id="KW-1185">Reference proteome</keyword>
<dbReference type="EMBL" id="QQAX01000022">
    <property type="protein sequence ID" value="RDI40994.1"/>
    <property type="molecule type" value="Genomic_DNA"/>
</dbReference>
<gene>
    <name evidence="1" type="ORF">C8D86_12238</name>
</gene>
<evidence type="ECO:0000313" key="2">
    <source>
        <dbReference type="Proteomes" id="UP000254720"/>
    </source>
</evidence>
<evidence type="ECO:0000313" key="1">
    <source>
        <dbReference type="EMBL" id="RDI40994.1"/>
    </source>
</evidence>